<dbReference type="PANTHER" id="PTHR42680:SF3">
    <property type="entry name" value="DCTP DEAMINASE"/>
    <property type="match status" value="1"/>
</dbReference>
<evidence type="ECO:0000256" key="1">
    <source>
        <dbReference type="ARBA" id="ARBA00022801"/>
    </source>
</evidence>
<comment type="caution">
    <text evidence="4">The sequence shown here is derived from an EMBL/GenBank/DDBJ whole genome shotgun (WGS) entry which is preliminary data.</text>
</comment>
<sequence>MILTGPKIQQEVLSGTIRISPFCEEQVNPNSYDFRLGDTLKVYKKHVLDTKKLNETTTLHIPPEGIELRPDTLYLGHTMESVGSDKFVPVLRGKSSTGRIGLFVHITADLIDIGSYGQFTLMLHAVQPVRIYPRMRIGQVTFWTVLGDITLYQGKYQGSNGPRESEVYRDFDHREHLP</sequence>
<keyword evidence="2" id="KW-0546">Nucleotide metabolism</keyword>
<reference evidence="5" key="1">
    <citation type="submission" date="2016-11" db="EMBL/GenBank/DDBJ databases">
        <authorList>
            <person name="Shukria A."/>
            <person name="Stevens D.C."/>
        </authorList>
    </citation>
    <scope>NUCLEOTIDE SEQUENCE [LARGE SCALE GENOMIC DNA]</scope>
    <source>
        <strain evidence="5">Cbfe23</strain>
    </source>
</reference>
<dbReference type="NCBIfam" id="TIGR02274">
    <property type="entry name" value="dCTP_deam"/>
    <property type="match status" value="1"/>
</dbReference>
<dbReference type="OrthoDB" id="9780956at2"/>
<dbReference type="InterPro" id="IPR036157">
    <property type="entry name" value="dUTPase-like_sf"/>
</dbReference>
<dbReference type="GO" id="GO:0006229">
    <property type="term" value="P:dUTP biosynthetic process"/>
    <property type="evidence" value="ECO:0007669"/>
    <property type="project" value="InterPro"/>
</dbReference>
<dbReference type="RefSeq" id="WP_071902996.1">
    <property type="nucleotide sequence ID" value="NZ_MPIN01000012.1"/>
</dbReference>
<dbReference type="GO" id="GO:0015949">
    <property type="term" value="P:nucleobase-containing small molecule interconversion"/>
    <property type="evidence" value="ECO:0007669"/>
    <property type="project" value="TreeGrafter"/>
</dbReference>
<dbReference type="EMBL" id="MPIN01000012">
    <property type="protein sequence ID" value="OJH35969.1"/>
    <property type="molecule type" value="Genomic_DNA"/>
</dbReference>
<gene>
    <name evidence="4" type="ORF">BON30_35795</name>
</gene>
<keyword evidence="5" id="KW-1185">Reference proteome</keyword>
<feature type="compositionally biased region" description="Basic and acidic residues" evidence="3">
    <location>
        <begin position="163"/>
        <end position="178"/>
    </location>
</feature>
<accession>A0A1L9B127</accession>
<name>A0A1L9B127_9BACT</name>
<dbReference type="InterPro" id="IPR033704">
    <property type="entry name" value="dUTPase_trimeric"/>
</dbReference>
<evidence type="ECO:0000313" key="5">
    <source>
        <dbReference type="Proteomes" id="UP000182229"/>
    </source>
</evidence>
<dbReference type="GO" id="GO:0008829">
    <property type="term" value="F:dCTP deaminase activity"/>
    <property type="evidence" value="ECO:0007669"/>
    <property type="project" value="InterPro"/>
</dbReference>
<dbReference type="InterPro" id="IPR011962">
    <property type="entry name" value="dCTP_deaminase"/>
</dbReference>
<dbReference type="Pfam" id="PF22769">
    <property type="entry name" value="DCD"/>
    <property type="match status" value="1"/>
</dbReference>
<organism evidence="4 5">
    <name type="scientific">Cystobacter ferrugineus</name>
    <dbReference type="NCBI Taxonomy" id="83449"/>
    <lineage>
        <taxon>Bacteria</taxon>
        <taxon>Pseudomonadati</taxon>
        <taxon>Myxococcota</taxon>
        <taxon>Myxococcia</taxon>
        <taxon>Myxococcales</taxon>
        <taxon>Cystobacterineae</taxon>
        <taxon>Archangiaceae</taxon>
        <taxon>Cystobacter</taxon>
    </lineage>
</organism>
<evidence type="ECO:0000313" key="4">
    <source>
        <dbReference type="EMBL" id="OJH35969.1"/>
    </source>
</evidence>
<dbReference type="AlphaFoldDB" id="A0A1L9B127"/>
<dbReference type="Gene3D" id="2.70.40.10">
    <property type="match status" value="1"/>
</dbReference>
<dbReference type="STRING" id="83449.BON30_35795"/>
<evidence type="ECO:0000256" key="2">
    <source>
        <dbReference type="ARBA" id="ARBA00023080"/>
    </source>
</evidence>
<evidence type="ECO:0000256" key="3">
    <source>
        <dbReference type="SAM" id="MobiDB-lite"/>
    </source>
</evidence>
<keyword evidence="1" id="KW-0378">Hydrolase</keyword>
<protein>
    <submittedName>
        <fullName evidence="4">dCTP deaminase</fullName>
    </submittedName>
</protein>
<feature type="region of interest" description="Disordered" evidence="3">
    <location>
        <begin position="157"/>
        <end position="178"/>
    </location>
</feature>
<dbReference type="SUPFAM" id="SSF51283">
    <property type="entry name" value="dUTPase-like"/>
    <property type="match status" value="1"/>
</dbReference>
<dbReference type="CDD" id="cd07557">
    <property type="entry name" value="trimeric_dUTPase"/>
    <property type="match status" value="1"/>
</dbReference>
<dbReference type="Proteomes" id="UP000182229">
    <property type="component" value="Unassembled WGS sequence"/>
</dbReference>
<dbReference type="PANTHER" id="PTHR42680">
    <property type="entry name" value="DCTP DEAMINASE"/>
    <property type="match status" value="1"/>
</dbReference>
<reference evidence="4 5" key="2">
    <citation type="submission" date="2016-12" db="EMBL/GenBank/DDBJ databases">
        <title>Draft Genome Sequence of Cystobacter ferrugineus Strain Cbfe23.</title>
        <authorList>
            <person name="Akbar S."/>
            <person name="Dowd S.E."/>
            <person name="Stevens D.C."/>
        </authorList>
    </citation>
    <scope>NUCLEOTIDE SEQUENCE [LARGE SCALE GENOMIC DNA]</scope>
    <source>
        <strain evidence="4 5">Cbfe23</strain>
    </source>
</reference>
<proteinExistence type="predicted"/>